<dbReference type="GO" id="GO:0030313">
    <property type="term" value="C:cell envelope"/>
    <property type="evidence" value="ECO:0007669"/>
    <property type="project" value="UniProtKB-SubCell"/>
</dbReference>
<dbReference type="InterPro" id="IPR025997">
    <property type="entry name" value="SBP_2_dom"/>
</dbReference>
<dbReference type="Gene3D" id="3.40.50.2300">
    <property type="match status" value="2"/>
</dbReference>
<comment type="subcellular location">
    <subcellularLocation>
        <location evidence="1">Cell envelope</location>
    </subcellularLocation>
</comment>
<dbReference type="GO" id="GO:0030246">
    <property type="term" value="F:carbohydrate binding"/>
    <property type="evidence" value="ECO:0007669"/>
    <property type="project" value="UniProtKB-ARBA"/>
</dbReference>
<dbReference type="SUPFAM" id="SSF53822">
    <property type="entry name" value="Periplasmic binding protein-like I"/>
    <property type="match status" value="1"/>
</dbReference>
<protein>
    <recommendedName>
        <fullName evidence="4">Periplasmic binding protein domain-containing protein</fullName>
    </recommendedName>
</protein>
<evidence type="ECO:0000259" key="4">
    <source>
        <dbReference type="Pfam" id="PF13407"/>
    </source>
</evidence>
<evidence type="ECO:0000256" key="1">
    <source>
        <dbReference type="ARBA" id="ARBA00004196"/>
    </source>
</evidence>
<dbReference type="PANTHER" id="PTHR46847">
    <property type="entry name" value="D-ALLOSE-BINDING PERIPLASMIC PROTEIN-RELATED"/>
    <property type="match status" value="1"/>
</dbReference>
<sequence>MRILIYVISTLLLFSSNLFAGSSDTKVALVPGGPHPYFAAWEQAGLDAVKDFGLGKADYRVPAEWDLSQQNELIESLVGKGYNAVLVFPGDSVGTNKILGELEEAGIPTGALAGCVEQPTKTRFCFGTDTGHSAYLGTKQLIEALGGKGKIAHFTGFLVDPNTTLRIKAVEQAVAEAGGGVEIIQVIADIDAYEPANEKINAFMAAQSSEVDGIVTTAWVPAVVAAQALTNLGDKRVKMVGIDHDEVVLKAIKDGFVHGTMLQNPYGQGYIGSYVMDKIRTGCSFKSDAPWKSTSQTDQFIDSGTVFVDITTVDTYVMAMRGISLEILSTFDDTYLNC</sequence>
<gene>
    <name evidence="5" type="ORF">METZ01_LOCUS125746</name>
</gene>
<feature type="domain" description="Periplasmic binding protein" evidence="4">
    <location>
        <begin position="30"/>
        <end position="279"/>
    </location>
</feature>
<evidence type="ECO:0000256" key="2">
    <source>
        <dbReference type="ARBA" id="ARBA00007639"/>
    </source>
</evidence>
<evidence type="ECO:0000256" key="3">
    <source>
        <dbReference type="ARBA" id="ARBA00022729"/>
    </source>
</evidence>
<dbReference type="Pfam" id="PF13407">
    <property type="entry name" value="Peripla_BP_4"/>
    <property type="match status" value="1"/>
</dbReference>
<dbReference type="CDD" id="cd01536">
    <property type="entry name" value="PBP1_ABC_sugar_binding-like"/>
    <property type="match status" value="1"/>
</dbReference>
<name>A0A381Y8D6_9ZZZZ</name>
<comment type="similarity">
    <text evidence="2">Belongs to the bacterial solute-binding protein 2 family.</text>
</comment>
<dbReference type="EMBL" id="UINC01017550">
    <property type="protein sequence ID" value="SVA72892.1"/>
    <property type="molecule type" value="Genomic_DNA"/>
</dbReference>
<accession>A0A381Y8D6</accession>
<dbReference type="AlphaFoldDB" id="A0A381Y8D6"/>
<evidence type="ECO:0000313" key="5">
    <source>
        <dbReference type="EMBL" id="SVA72892.1"/>
    </source>
</evidence>
<dbReference type="InterPro" id="IPR028082">
    <property type="entry name" value="Peripla_BP_I"/>
</dbReference>
<organism evidence="5">
    <name type="scientific">marine metagenome</name>
    <dbReference type="NCBI Taxonomy" id="408172"/>
    <lineage>
        <taxon>unclassified sequences</taxon>
        <taxon>metagenomes</taxon>
        <taxon>ecological metagenomes</taxon>
    </lineage>
</organism>
<proteinExistence type="inferred from homology"/>
<reference evidence="5" key="1">
    <citation type="submission" date="2018-05" db="EMBL/GenBank/DDBJ databases">
        <authorList>
            <person name="Lanie J.A."/>
            <person name="Ng W.-L."/>
            <person name="Kazmierczak K.M."/>
            <person name="Andrzejewski T.M."/>
            <person name="Davidsen T.M."/>
            <person name="Wayne K.J."/>
            <person name="Tettelin H."/>
            <person name="Glass J.I."/>
            <person name="Rusch D."/>
            <person name="Podicherti R."/>
            <person name="Tsui H.-C.T."/>
            <person name="Winkler M.E."/>
        </authorList>
    </citation>
    <scope>NUCLEOTIDE SEQUENCE</scope>
</reference>
<dbReference type="PANTHER" id="PTHR46847:SF1">
    <property type="entry name" value="D-ALLOSE-BINDING PERIPLASMIC PROTEIN-RELATED"/>
    <property type="match status" value="1"/>
</dbReference>
<keyword evidence="3" id="KW-0732">Signal</keyword>